<protein>
    <recommendedName>
        <fullName evidence="1">RNase H type-1 domain-containing protein</fullName>
    </recommendedName>
</protein>
<reference evidence="2 3" key="1">
    <citation type="journal article" date="2024" name="G3 (Bethesda)">
        <title>Genome assembly of Hibiscus sabdariffa L. provides insights into metabolisms of medicinal natural products.</title>
        <authorList>
            <person name="Kim T."/>
        </authorList>
    </citation>
    <scope>NUCLEOTIDE SEQUENCE [LARGE SCALE GENOMIC DNA]</scope>
    <source>
        <strain evidence="2">TK-2024</strain>
        <tissue evidence="2">Old leaves</tissue>
    </source>
</reference>
<dbReference type="InterPro" id="IPR044730">
    <property type="entry name" value="RNase_H-like_dom_plant"/>
</dbReference>
<dbReference type="EMBL" id="JBBPBN010000001">
    <property type="protein sequence ID" value="KAK9046352.1"/>
    <property type="molecule type" value="Genomic_DNA"/>
</dbReference>
<organism evidence="2 3">
    <name type="scientific">Hibiscus sabdariffa</name>
    <name type="common">roselle</name>
    <dbReference type="NCBI Taxonomy" id="183260"/>
    <lineage>
        <taxon>Eukaryota</taxon>
        <taxon>Viridiplantae</taxon>
        <taxon>Streptophyta</taxon>
        <taxon>Embryophyta</taxon>
        <taxon>Tracheophyta</taxon>
        <taxon>Spermatophyta</taxon>
        <taxon>Magnoliopsida</taxon>
        <taxon>eudicotyledons</taxon>
        <taxon>Gunneridae</taxon>
        <taxon>Pentapetalae</taxon>
        <taxon>rosids</taxon>
        <taxon>malvids</taxon>
        <taxon>Malvales</taxon>
        <taxon>Malvaceae</taxon>
        <taxon>Malvoideae</taxon>
        <taxon>Hibiscus</taxon>
    </lineage>
</organism>
<dbReference type="PANTHER" id="PTHR47723">
    <property type="entry name" value="OS05G0353850 PROTEIN"/>
    <property type="match status" value="1"/>
</dbReference>
<dbReference type="CDD" id="cd06222">
    <property type="entry name" value="RNase_H_like"/>
    <property type="match status" value="1"/>
</dbReference>
<comment type="caution">
    <text evidence="2">The sequence shown here is derived from an EMBL/GenBank/DDBJ whole genome shotgun (WGS) entry which is preliminary data.</text>
</comment>
<proteinExistence type="predicted"/>
<evidence type="ECO:0000259" key="1">
    <source>
        <dbReference type="Pfam" id="PF13456"/>
    </source>
</evidence>
<keyword evidence="3" id="KW-1185">Reference proteome</keyword>
<dbReference type="InterPro" id="IPR002156">
    <property type="entry name" value="RNaseH_domain"/>
</dbReference>
<dbReference type="InterPro" id="IPR053151">
    <property type="entry name" value="RNase_H-like"/>
</dbReference>
<gene>
    <name evidence="2" type="ORF">V6N11_052244</name>
</gene>
<sequence length="170" mass="19000">MFVPWQFLFASLVWKIWKRRNSVIFSELYITNATLLHISKTWCHHFVDANEVVTPLASVSTVTEHVQWLSGPIGSCTLNSDGAVNLHSSMGSISGLLRDHFGGWLVCFNKMVGLFSLLQAELWDIYIDLCLAWDNGYKHVQVQSDCSEALKLISSPLVESDACALVRAIA</sequence>
<dbReference type="Pfam" id="PF13456">
    <property type="entry name" value="RVT_3"/>
    <property type="match status" value="1"/>
</dbReference>
<name>A0ABR2U9P6_9ROSI</name>
<evidence type="ECO:0000313" key="3">
    <source>
        <dbReference type="Proteomes" id="UP001396334"/>
    </source>
</evidence>
<dbReference type="PANTHER" id="PTHR47723:SF19">
    <property type="entry name" value="POLYNUCLEOTIDYL TRANSFERASE, RIBONUCLEASE H-LIKE SUPERFAMILY PROTEIN"/>
    <property type="match status" value="1"/>
</dbReference>
<evidence type="ECO:0000313" key="2">
    <source>
        <dbReference type="EMBL" id="KAK9046352.1"/>
    </source>
</evidence>
<feature type="domain" description="RNase H type-1" evidence="1">
    <location>
        <begin position="79"/>
        <end position="157"/>
    </location>
</feature>
<accession>A0ABR2U9P6</accession>
<dbReference type="Proteomes" id="UP001396334">
    <property type="component" value="Unassembled WGS sequence"/>
</dbReference>